<dbReference type="Gene3D" id="2.60.40.10">
    <property type="entry name" value="Immunoglobulins"/>
    <property type="match status" value="1"/>
</dbReference>
<feature type="non-terminal residue" evidence="8">
    <location>
        <position position="658"/>
    </location>
</feature>
<protein>
    <submittedName>
        <fullName evidence="8">PKD domain-containing protein</fullName>
    </submittedName>
</protein>
<feature type="domain" description="P/Homo B" evidence="7">
    <location>
        <begin position="269"/>
        <end position="453"/>
    </location>
</feature>
<evidence type="ECO:0000313" key="8">
    <source>
        <dbReference type="EMBL" id="MUU79453.1"/>
    </source>
</evidence>
<feature type="signal peptide" evidence="4">
    <location>
        <begin position="1"/>
        <end position="18"/>
    </location>
</feature>
<dbReference type="AlphaFoldDB" id="A0A6L6UB35"/>
<dbReference type="CDD" id="cd00146">
    <property type="entry name" value="PKD"/>
    <property type="match status" value="1"/>
</dbReference>
<dbReference type="InterPro" id="IPR022409">
    <property type="entry name" value="PKD/Chitinase_dom"/>
</dbReference>
<comment type="caution">
    <text evidence="8">The sequence shown here is derived from an EMBL/GenBank/DDBJ whole genome shotgun (WGS) entry which is preliminary data.</text>
</comment>
<dbReference type="PROSITE" id="PS01180">
    <property type="entry name" value="CUB"/>
    <property type="match status" value="1"/>
</dbReference>
<dbReference type="EMBL" id="WOWS01000006">
    <property type="protein sequence ID" value="MUU79453.1"/>
    <property type="molecule type" value="Genomic_DNA"/>
</dbReference>
<keyword evidence="2" id="KW-0378">Hydrolase</keyword>
<dbReference type="InterPro" id="IPR000601">
    <property type="entry name" value="PKD_dom"/>
</dbReference>
<accession>A0A6L6UB35</accession>
<dbReference type="RefSeq" id="WP_157364526.1">
    <property type="nucleotide sequence ID" value="NZ_WOWS01000006.1"/>
</dbReference>
<dbReference type="GO" id="GO:0004252">
    <property type="term" value="F:serine-type endopeptidase activity"/>
    <property type="evidence" value="ECO:0007669"/>
    <property type="project" value="InterPro"/>
</dbReference>
<keyword evidence="1" id="KW-0645">Protease</keyword>
<dbReference type="InterPro" id="IPR035986">
    <property type="entry name" value="PKD_dom_sf"/>
</dbReference>
<feature type="domain" description="PKD" evidence="6">
    <location>
        <begin position="179"/>
        <end position="221"/>
    </location>
</feature>
<dbReference type="Gene3D" id="2.60.120.290">
    <property type="entry name" value="Spermadhesin, CUB domain"/>
    <property type="match status" value="1"/>
</dbReference>
<dbReference type="Gene3D" id="2.60.120.260">
    <property type="entry name" value="Galactose-binding domain-like"/>
    <property type="match status" value="1"/>
</dbReference>
<dbReference type="InterPro" id="IPR035914">
    <property type="entry name" value="Sperma_CUB_dom_sf"/>
</dbReference>
<dbReference type="GO" id="GO:0006508">
    <property type="term" value="P:proteolysis"/>
    <property type="evidence" value="ECO:0007669"/>
    <property type="project" value="UniProtKB-KW"/>
</dbReference>
<evidence type="ECO:0000256" key="1">
    <source>
        <dbReference type="ARBA" id="ARBA00022670"/>
    </source>
</evidence>
<proteinExistence type="predicted"/>
<dbReference type="SMART" id="SM00089">
    <property type="entry name" value="PKD"/>
    <property type="match status" value="1"/>
</dbReference>
<dbReference type="Pfam" id="PF01483">
    <property type="entry name" value="P_proprotein"/>
    <property type="match status" value="1"/>
</dbReference>
<keyword evidence="9" id="KW-1185">Reference proteome</keyword>
<evidence type="ECO:0000259" key="6">
    <source>
        <dbReference type="PROSITE" id="PS50093"/>
    </source>
</evidence>
<dbReference type="Pfam" id="PF18911">
    <property type="entry name" value="PKD_4"/>
    <property type="match status" value="1"/>
</dbReference>
<dbReference type="SUPFAM" id="SSF49299">
    <property type="entry name" value="PKD domain"/>
    <property type="match status" value="1"/>
</dbReference>
<evidence type="ECO:0000259" key="5">
    <source>
        <dbReference type="PROSITE" id="PS01180"/>
    </source>
</evidence>
<dbReference type="InterPro" id="IPR000859">
    <property type="entry name" value="CUB_dom"/>
</dbReference>
<dbReference type="Proteomes" id="UP000478208">
    <property type="component" value="Unassembled WGS sequence"/>
</dbReference>
<evidence type="ECO:0000259" key="7">
    <source>
        <dbReference type="PROSITE" id="PS51829"/>
    </source>
</evidence>
<evidence type="ECO:0000313" key="9">
    <source>
        <dbReference type="Proteomes" id="UP000478208"/>
    </source>
</evidence>
<organism evidence="8 9">
    <name type="scientific">Winogradskyella endarachnes</name>
    <dbReference type="NCBI Taxonomy" id="2681965"/>
    <lineage>
        <taxon>Bacteria</taxon>
        <taxon>Pseudomonadati</taxon>
        <taxon>Bacteroidota</taxon>
        <taxon>Flavobacteriia</taxon>
        <taxon>Flavobacteriales</taxon>
        <taxon>Flavobacteriaceae</taxon>
        <taxon>Winogradskyella</taxon>
    </lineage>
</organism>
<keyword evidence="4" id="KW-0732">Signal</keyword>
<dbReference type="SUPFAM" id="SSF49785">
    <property type="entry name" value="Galactose-binding domain-like"/>
    <property type="match status" value="1"/>
</dbReference>
<name>A0A6L6UB35_9FLAO</name>
<sequence length="658" mass="69794">MKNLITIFALLCSSFLIGQEVIMQTATVSQCGGVFYDSGGEFGSYGNDESFVLTICPENAGQQVQINFTDFSTQLNSDVMTIYDADFADPANAFGTFSGVNNPGLITATPNNTSGCITIEFVSNDSGVTTGWAADISCLTPCQTITSQIDTFSPTPNGDGYIRVCPNEDITLTGSGNFSSDGTGATYEWDLGDGNTVAGQTATFSYDTPGVYIVNLNITDTNTSVNPEGCSNTNLINQVVQVATEPDFTGTGAADTVLCYGESTTISGVVNAVEYINDCTPPTSGVTVLPDQSGATYETSVTVDCFDSSATLTDVSQIVEICINLEHSYSGDLEIDIISPSGQVAQLYDQGGGGTYFGGANNLDNQVPGEGADYCFSLSGSVTVNNGATVIAGSNPASNSWAPGTYLPIDDFTSLLGSPLNGDWTIRVVDNYAIDDGTIFSWFINFDPNLQPPELSFTPVITSEAWDADATITNVNGNDITVQPDTAGEHCYTYRVTDDFGCEYTETVCIDVYPEIVTEAPNNLFICDAGAPPFEFDLESNTSVVLENTANPTDFVVTYHNSLSDAEGDTGVIANPSTYLGADGETIYIRVEYLDTGCYEILSFTLNVAGQPTINPASDLELCDDESNDGFEEFDLSTQTATILGTQSAANYEVSYYL</sequence>
<gene>
    <name evidence="8" type="ORF">GN138_13435</name>
</gene>
<evidence type="ECO:0000256" key="3">
    <source>
        <dbReference type="ARBA" id="ARBA00023157"/>
    </source>
</evidence>
<feature type="domain" description="CUB" evidence="5">
    <location>
        <begin position="31"/>
        <end position="139"/>
    </location>
</feature>
<evidence type="ECO:0000256" key="2">
    <source>
        <dbReference type="ARBA" id="ARBA00022801"/>
    </source>
</evidence>
<dbReference type="InterPro" id="IPR008979">
    <property type="entry name" value="Galactose-bd-like_sf"/>
</dbReference>
<dbReference type="PROSITE" id="PS51829">
    <property type="entry name" value="P_HOMO_B"/>
    <property type="match status" value="1"/>
</dbReference>
<reference evidence="8 9" key="1">
    <citation type="submission" date="2019-12" db="EMBL/GenBank/DDBJ databases">
        <authorList>
            <person name="Li J."/>
        </authorList>
    </citation>
    <scope>NUCLEOTIDE SEQUENCE [LARGE SCALE GENOMIC DNA]</scope>
    <source>
        <strain evidence="8 9">HL2-2</strain>
    </source>
</reference>
<dbReference type="Pfam" id="PF00431">
    <property type="entry name" value="CUB"/>
    <property type="match status" value="1"/>
</dbReference>
<keyword evidence="3" id="KW-1015">Disulfide bond</keyword>
<dbReference type="SUPFAM" id="SSF49854">
    <property type="entry name" value="Spermadhesin, CUB domain"/>
    <property type="match status" value="1"/>
</dbReference>
<dbReference type="PROSITE" id="PS50093">
    <property type="entry name" value="PKD"/>
    <property type="match status" value="1"/>
</dbReference>
<dbReference type="InterPro" id="IPR013783">
    <property type="entry name" value="Ig-like_fold"/>
</dbReference>
<dbReference type="InterPro" id="IPR002884">
    <property type="entry name" value="P_dom"/>
</dbReference>
<evidence type="ECO:0000256" key="4">
    <source>
        <dbReference type="SAM" id="SignalP"/>
    </source>
</evidence>
<feature type="chain" id="PRO_5027067771" evidence="4">
    <location>
        <begin position="19"/>
        <end position="658"/>
    </location>
</feature>